<evidence type="ECO:0000256" key="9">
    <source>
        <dbReference type="ARBA" id="ARBA00022786"/>
    </source>
</evidence>
<dbReference type="Gene3D" id="1.10.8.10">
    <property type="entry name" value="DNA helicase RuvA subunit, C-terminal domain"/>
    <property type="match status" value="2"/>
</dbReference>
<dbReference type="Pfam" id="PF00443">
    <property type="entry name" value="UCH"/>
    <property type="match status" value="1"/>
</dbReference>
<dbReference type="PANTHER" id="PTHR24006">
    <property type="entry name" value="UBIQUITIN CARBOXYL-TERMINAL HYDROLASE"/>
    <property type="match status" value="1"/>
</dbReference>
<accession>A0A7S4ENM5</accession>
<dbReference type="FunFam" id="1.10.8.10:FF:000086">
    <property type="entry name" value="Ubiquitin carboxyl-terminal hydrolase"/>
    <property type="match status" value="1"/>
</dbReference>
<dbReference type="InterPro" id="IPR041432">
    <property type="entry name" value="UBP13_Znf-UBP_var"/>
</dbReference>
<comment type="similarity">
    <text evidence="2">Belongs to the peptidase C19 family.</text>
</comment>
<dbReference type="SUPFAM" id="SSF54001">
    <property type="entry name" value="Cysteine proteinases"/>
    <property type="match status" value="1"/>
</dbReference>
<protein>
    <recommendedName>
        <fullName evidence="4">Ubiquitin carboxyl-terminal hydrolase 14</fullName>
        <ecNumber evidence="3">3.4.19.12</ecNumber>
    </recommendedName>
    <alternativeName>
        <fullName evidence="13">Deubiquitinating enzyme 14</fullName>
    </alternativeName>
    <alternativeName>
        <fullName evidence="14">Ubiquitin thioesterase 14</fullName>
    </alternativeName>
    <alternativeName>
        <fullName evidence="15">Ubiquitin-specific-processing protease 14</fullName>
    </alternativeName>
</protein>
<dbReference type="PANTHER" id="PTHR24006:SF664">
    <property type="entry name" value="UBIQUITIN CARBOXYL-TERMINAL HYDROLASE"/>
    <property type="match status" value="1"/>
</dbReference>
<feature type="binding site" evidence="17">
    <location>
        <position position="206"/>
    </location>
    <ligand>
        <name>Zn(2+)</name>
        <dbReference type="ChEBI" id="CHEBI:29105"/>
    </ligand>
</feature>
<dbReference type="InterPro" id="IPR001394">
    <property type="entry name" value="Peptidase_C19_UCH"/>
</dbReference>
<dbReference type="GO" id="GO:0008270">
    <property type="term" value="F:zinc ion binding"/>
    <property type="evidence" value="ECO:0007669"/>
    <property type="project" value="UniProtKB-KW"/>
</dbReference>
<feature type="domain" description="UBA" evidence="20">
    <location>
        <begin position="719"/>
        <end position="761"/>
    </location>
</feature>
<evidence type="ECO:0000256" key="6">
    <source>
        <dbReference type="ARBA" id="ARBA00022723"/>
    </source>
</evidence>
<evidence type="ECO:0000259" key="21">
    <source>
        <dbReference type="PROSITE" id="PS50235"/>
    </source>
</evidence>
<dbReference type="InterPro" id="IPR050164">
    <property type="entry name" value="Peptidase_C19"/>
</dbReference>
<evidence type="ECO:0000259" key="22">
    <source>
        <dbReference type="PROSITE" id="PS50271"/>
    </source>
</evidence>
<keyword evidence="8 18" id="KW-0863">Zinc-finger</keyword>
<evidence type="ECO:0000256" key="5">
    <source>
        <dbReference type="ARBA" id="ARBA00022670"/>
    </source>
</evidence>
<dbReference type="EC" id="3.4.19.12" evidence="3"/>
<dbReference type="InterPro" id="IPR028889">
    <property type="entry name" value="USP"/>
</dbReference>
<keyword evidence="12 17" id="KW-0862">Zinc</keyword>
<feature type="active site" description="Proton acceptor" evidence="16">
    <location>
        <position position="815"/>
    </location>
</feature>
<evidence type="ECO:0000256" key="12">
    <source>
        <dbReference type="ARBA" id="ARBA00022833"/>
    </source>
</evidence>
<name>A0A7S4ENM5_9STRA</name>
<evidence type="ECO:0000313" key="23">
    <source>
        <dbReference type="EMBL" id="CAE0725678.1"/>
    </source>
</evidence>
<dbReference type="Gene3D" id="3.90.70.10">
    <property type="entry name" value="Cysteine proteinases"/>
    <property type="match status" value="1"/>
</dbReference>
<keyword evidence="11" id="KW-0788">Thiol protease</keyword>
<evidence type="ECO:0000256" key="17">
    <source>
        <dbReference type="PIRSR" id="PIRSR016308-3"/>
    </source>
</evidence>
<keyword evidence="7" id="KW-0677">Repeat</keyword>
<dbReference type="PIRSF" id="PIRSF016308">
    <property type="entry name" value="UBP"/>
    <property type="match status" value="1"/>
</dbReference>
<reference evidence="23" key="1">
    <citation type="submission" date="2021-01" db="EMBL/GenBank/DDBJ databases">
        <authorList>
            <person name="Corre E."/>
            <person name="Pelletier E."/>
            <person name="Niang G."/>
            <person name="Scheremetjew M."/>
            <person name="Finn R."/>
            <person name="Kale V."/>
            <person name="Holt S."/>
            <person name="Cochrane G."/>
            <person name="Meng A."/>
            <person name="Brown T."/>
            <person name="Cohen L."/>
        </authorList>
    </citation>
    <scope>NUCLEOTIDE SEQUENCE</scope>
    <source>
        <strain evidence="23">10249 10 AB</strain>
    </source>
</reference>
<evidence type="ECO:0000256" key="18">
    <source>
        <dbReference type="PROSITE-ProRule" id="PRU00502"/>
    </source>
</evidence>
<organism evidence="23">
    <name type="scientific">Pseudo-nitzschia australis</name>
    <dbReference type="NCBI Taxonomy" id="44445"/>
    <lineage>
        <taxon>Eukaryota</taxon>
        <taxon>Sar</taxon>
        <taxon>Stramenopiles</taxon>
        <taxon>Ochrophyta</taxon>
        <taxon>Bacillariophyta</taxon>
        <taxon>Bacillariophyceae</taxon>
        <taxon>Bacillariophycidae</taxon>
        <taxon>Bacillariales</taxon>
        <taxon>Bacillariaceae</taxon>
        <taxon>Pseudo-nitzschia</taxon>
    </lineage>
</organism>
<evidence type="ECO:0000256" key="7">
    <source>
        <dbReference type="ARBA" id="ARBA00022737"/>
    </source>
</evidence>
<dbReference type="InterPro" id="IPR013083">
    <property type="entry name" value="Znf_RING/FYVE/PHD"/>
</dbReference>
<dbReference type="GO" id="GO:0005829">
    <property type="term" value="C:cytosol"/>
    <property type="evidence" value="ECO:0007669"/>
    <property type="project" value="TreeGrafter"/>
</dbReference>
<dbReference type="GO" id="GO:0016579">
    <property type="term" value="P:protein deubiquitination"/>
    <property type="evidence" value="ECO:0007669"/>
    <property type="project" value="InterPro"/>
</dbReference>
<sequence length="865" mass="95023">MEAIEILAHRCRVATPRDTVLHGECAFTFHNPFSTKEGIIVNMNTFIGTIPELAFAAANPSQERDIFLRIVKTRAEKKNDENENDNSNNGEDELPTKLGIGVEGGFSTENDKYETVTKHSIVVMDNSKNIIAEVPFDVDDDDGTAKLPEIVVKSAKSIVHHVGLAIQQDLVAWQDDEEIPVSKYCNELPFVDNGVKISPDSKSWKCEKSGDTENLWLNLSDGFIGGGRKNWDGSGGSNGALDHFEETGEQYPLVVKLRTISTEGSVVSADCYSYAKDEDGPVKIPNVGELLRARGIEVMGLQKTEKSTAELEVELNANYAFDAITESGSKLISVAGPGLQGLVNLGNTCYCNSAMQVLFALPETANRYGTKPNGDVSHHRFFDGVSPSSAPNELLVQTSKLASALTSGAYAIPEGELETEGPTDPKYRIAPRMFKHLIGKDHVDFRTGQQQDAVQFLQYFLEQIDRAELKQDHNIIPTSNLFAFQTESRIVCSADQKIKYKDGAAETMWSLRVPMEKAEVLPVNPESKQEPELKRQKQGELNKEIPTVAFSQCLESWSAETALENFRWPHLQNAPHPATETSRFKNFPRYLWVQIQRYELGPDWQPIKLEVNLDIPATIDLASYKAMGPQEGESLVPEEEEGGLTSAAASQPEISEAALGQLMDMGFTMNGCKRALMAVGGSDSEAAMNWIFEHNMDPDFNDPLPEPSAAASSGSNGGDVDDTVVMSLVENLGMFTIDQVRVALKETNGAADRAADWLFSHMDDLDGAIAKLQGKCTPNGTGHSGGPKVELEDGEGKYNMIGMISHIGKNTGSGHYVAHIKRKEDGKWVIFNDEKVALSENPPIQHAYLYLFQRTDAIGSPNPRY</sequence>
<evidence type="ECO:0000256" key="11">
    <source>
        <dbReference type="ARBA" id="ARBA00022807"/>
    </source>
</evidence>
<dbReference type="EMBL" id="HBIX01027198">
    <property type="protein sequence ID" value="CAE0725678.1"/>
    <property type="molecule type" value="Transcribed_RNA"/>
</dbReference>
<dbReference type="Gene3D" id="3.30.40.10">
    <property type="entry name" value="Zinc/RING finger domain, C3HC4 (zinc finger)"/>
    <property type="match status" value="2"/>
</dbReference>
<keyword evidence="9" id="KW-0833">Ubl conjugation pathway</keyword>
<dbReference type="Pfam" id="PF02148">
    <property type="entry name" value="zf-UBP"/>
    <property type="match status" value="1"/>
</dbReference>
<dbReference type="SMART" id="SM00290">
    <property type="entry name" value="ZnF_UBP"/>
    <property type="match status" value="1"/>
</dbReference>
<dbReference type="Pfam" id="PF00627">
    <property type="entry name" value="UBA"/>
    <property type="match status" value="1"/>
</dbReference>
<dbReference type="Pfam" id="PF17807">
    <property type="entry name" value="zf-UBP_var"/>
    <property type="match status" value="1"/>
</dbReference>
<dbReference type="AlphaFoldDB" id="A0A7S4ENM5"/>
<dbReference type="PROSITE" id="PS50271">
    <property type="entry name" value="ZF_UBP"/>
    <property type="match status" value="1"/>
</dbReference>
<dbReference type="SMART" id="SM00165">
    <property type="entry name" value="UBA"/>
    <property type="match status" value="2"/>
</dbReference>
<evidence type="ECO:0000256" key="1">
    <source>
        <dbReference type="ARBA" id="ARBA00000707"/>
    </source>
</evidence>
<proteinExistence type="inferred from homology"/>
<feature type="domain" description="USP" evidence="21">
    <location>
        <begin position="340"/>
        <end position="855"/>
    </location>
</feature>
<feature type="region of interest" description="Disordered" evidence="19">
    <location>
        <begin position="699"/>
        <end position="719"/>
    </location>
</feature>
<feature type="active site" description="Nucleophile" evidence="16">
    <location>
        <position position="349"/>
    </location>
</feature>
<keyword evidence="6 17" id="KW-0479">Metal-binding</keyword>
<dbReference type="InterPro" id="IPR016652">
    <property type="entry name" value="Ubiquitinyl_hydrolase"/>
</dbReference>
<evidence type="ECO:0000256" key="10">
    <source>
        <dbReference type="ARBA" id="ARBA00022801"/>
    </source>
</evidence>
<feature type="region of interest" description="Disordered" evidence="19">
    <location>
        <begin position="77"/>
        <end position="98"/>
    </location>
</feature>
<comment type="catalytic activity">
    <reaction evidence="1">
        <text>Thiol-dependent hydrolysis of ester, thioester, amide, peptide and isopeptide bonds formed by the C-terminal Gly of ubiquitin (a 76-residue protein attached to proteins as an intracellular targeting signal).</text>
        <dbReference type="EC" id="3.4.19.12"/>
    </reaction>
</comment>
<keyword evidence="10" id="KW-0378">Hydrolase</keyword>
<evidence type="ECO:0000256" key="8">
    <source>
        <dbReference type="ARBA" id="ARBA00022771"/>
    </source>
</evidence>
<evidence type="ECO:0000256" key="13">
    <source>
        <dbReference type="ARBA" id="ARBA00029877"/>
    </source>
</evidence>
<dbReference type="GO" id="GO:0005634">
    <property type="term" value="C:nucleus"/>
    <property type="evidence" value="ECO:0007669"/>
    <property type="project" value="TreeGrafter"/>
</dbReference>
<dbReference type="InterPro" id="IPR001607">
    <property type="entry name" value="Znf_UBP"/>
</dbReference>
<evidence type="ECO:0000256" key="4">
    <source>
        <dbReference type="ARBA" id="ARBA00014611"/>
    </source>
</evidence>
<dbReference type="PROSITE" id="PS00972">
    <property type="entry name" value="USP_1"/>
    <property type="match status" value="1"/>
</dbReference>
<dbReference type="InterPro" id="IPR018200">
    <property type="entry name" value="USP_CS"/>
</dbReference>
<dbReference type="PROSITE" id="PS50030">
    <property type="entry name" value="UBA"/>
    <property type="match status" value="2"/>
</dbReference>
<feature type="domain" description="UBA" evidence="20">
    <location>
        <begin position="653"/>
        <end position="694"/>
    </location>
</feature>
<feature type="domain" description="UBP-type" evidence="22">
    <location>
        <begin position="180"/>
        <end position="298"/>
    </location>
</feature>
<evidence type="ECO:0000256" key="15">
    <source>
        <dbReference type="ARBA" id="ARBA00032096"/>
    </source>
</evidence>
<dbReference type="PROSITE" id="PS50235">
    <property type="entry name" value="USP_3"/>
    <property type="match status" value="1"/>
</dbReference>
<keyword evidence="5" id="KW-0645">Protease</keyword>
<evidence type="ECO:0000256" key="3">
    <source>
        <dbReference type="ARBA" id="ARBA00012759"/>
    </source>
</evidence>
<gene>
    <name evidence="23" type="ORF">PAUS00366_LOCUS18435</name>
</gene>
<dbReference type="GO" id="GO:0004843">
    <property type="term" value="F:cysteine-type deubiquitinase activity"/>
    <property type="evidence" value="ECO:0007669"/>
    <property type="project" value="UniProtKB-EC"/>
</dbReference>
<evidence type="ECO:0000259" key="20">
    <source>
        <dbReference type="PROSITE" id="PS50030"/>
    </source>
</evidence>
<evidence type="ECO:0000256" key="2">
    <source>
        <dbReference type="ARBA" id="ARBA00009085"/>
    </source>
</evidence>
<evidence type="ECO:0000256" key="14">
    <source>
        <dbReference type="ARBA" id="ARBA00029889"/>
    </source>
</evidence>
<dbReference type="GO" id="GO:0006508">
    <property type="term" value="P:proteolysis"/>
    <property type="evidence" value="ECO:0007669"/>
    <property type="project" value="UniProtKB-KW"/>
</dbReference>
<dbReference type="InterPro" id="IPR015940">
    <property type="entry name" value="UBA"/>
</dbReference>
<evidence type="ECO:0000256" key="16">
    <source>
        <dbReference type="PIRSR" id="PIRSR016308-1"/>
    </source>
</evidence>
<evidence type="ECO:0000256" key="19">
    <source>
        <dbReference type="SAM" id="MobiDB-lite"/>
    </source>
</evidence>
<dbReference type="SUPFAM" id="SSF57850">
    <property type="entry name" value="RING/U-box"/>
    <property type="match status" value="1"/>
</dbReference>
<dbReference type="InterPro" id="IPR038765">
    <property type="entry name" value="Papain-like_cys_pep_sf"/>
</dbReference>